<proteinExistence type="predicted"/>
<evidence type="ECO:0008006" key="3">
    <source>
        <dbReference type="Google" id="ProtNLM"/>
    </source>
</evidence>
<reference evidence="2" key="1">
    <citation type="journal article" date="2019" name="Int. J. Syst. Evol. Microbiol.">
        <title>The Global Catalogue of Microorganisms (GCM) 10K type strain sequencing project: providing services to taxonomists for standard genome sequencing and annotation.</title>
        <authorList>
            <consortium name="The Broad Institute Genomics Platform"/>
            <consortium name="The Broad Institute Genome Sequencing Center for Infectious Disease"/>
            <person name="Wu L."/>
            <person name="Ma J."/>
        </authorList>
    </citation>
    <scope>NUCLEOTIDE SEQUENCE [LARGE SCALE GENOMIC DNA]</scope>
    <source>
        <strain evidence="2">CCUG 63369</strain>
    </source>
</reference>
<organism evidence="1 2">
    <name type="scientific">Streptomonospora algeriensis</name>
    <dbReference type="NCBI Taxonomy" id="995084"/>
    <lineage>
        <taxon>Bacteria</taxon>
        <taxon>Bacillati</taxon>
        <taxon>Actinomycetota</taxon>
        <taxon>Actinomycetes</taxon>
        <taxon>Streptosporangiales</taxon>
        <taxon>Nocardiopsidaceae</taxon>
        <taxon>Streptomonospora</taxon>
    </lineage>
</organism>
<dbReference type="EMBL" id="JBHTHR010000536">
    <property type="protein sequence ID" value="MFD0802624.1"/>
    <property type="molecule type" value="Genomic_DNA"/>
</dbReference>
<evidence type="ECO:0000313" key="1">
    <source>
        <dbReference type="EMBL" id="MFD0802624.1"/>
    </source>
</evidence>
<comment type="caution">
    <text evidence="1">The sequence shown here is derived from an EMBL/GenBank/DDBJ whole genome shotgun (WGS) entry which is preliminary data.</text>
</comment>
<dbReference type="Proteomes" id="UP001596956">
    <property type="component" value="Unassembled WGS sequence"/>
</dbReference>
<gene>
    <name evidence="1" type="ORF">ACFQZU_15035</name>
</gene>
<sequence length="79" mass="8448">ELAAWQRSASHAPPALPAAARILLLGRILTVALAWAQETDELARFRTTLWKYVSASATATEHTVLGYPEPFDPGSGTGT</sequence>
<protein>
    <recommendedName>
        <fullName evidence="3">TetR family transcriptional regulator</fullName>
    </recommendedName>
</protein>
<evidence type="ECO:0000313" key="2">
    <source>
        <dbReference type="Proteomes" id="UP001596956"/>
    </source>
</evidence>
<feature type="non-terminal residue" evidence="1">
    <location>
        <position position="1"/>
    </location>
</feature>
<accession>A0ABW3BIL5</accession>
<keyword evidence="2" id="KW-1185">Reference proteome</keyword>
<name>A0ABW3BIL5_9ACTN</name>